<evidence type="ECO:0000313" key="5">
    <source>
        <dbReference type="EMBL" id="KXT01361.1"/>
    </source>
</evidence>
<evidence type="ECO:0000259" key="4">
    <source>
        <dbReference type="SMART" id="SM01000"/>
    </source>
</evidence>
<dbReference type="Gene3D" id="3.30.530.20">
    <property type="match status" value="1"/>
</dbReference>
<gene>
    <name evidence="5" type="ORF">AC578_6614</name>
</gene>
<dbReference type="GO" id="GO:0006457">
    <property type="term" value="P:protein folding"/>
    <property type="evidence" value="ECO:0007669"/>
    <property type="project" value="TreeGrafter"/>
</dbReference>
<keyword evidence="2" id="KW-0175">Coiled coil</keyword>
<name>A0A139HFW3_9PEZI</name>
<feature type="compositionally biased region" description="Low complexity" evidence="3">
    <location>
        <begin position="851"/>
        <end position="866"/>
    </location>
</feature>
<organism evidence="5 6">
    <name type="scientific">Pseudocercospora eumusae</name>
    <dbReference type="NCBI Taxonomy" id="321146"/>
    <lineage>
        <taxon>Eukaryota</taxon>
        <taxon>Fungi</taxon>
        <taxon>Dikarya</taxon>
        <taxon>Ascomycota</taxon>
        <taxon>Pezizomycotina</taxon>
        <taxon>Dothideomycetes</taxon>
        <taxon>Dothideomycetidae</taxon>
        <taxon>Mycosphaerellales</taxon>
        <taxon>Mycosphaerellaceae</taxon>
        <taxon>Pseudocercospora</taxon>
    </lineage>
</organism>
<dbReference type="SMART" id="SM01000">
    <property type="entry name" value="Aha1_N"/>
    <property type="match status" value="1"/>
</dbReference>
<dbReference type="Pfam" id="PF09229">
    <property type="entry name" value="Aha1_N"/>
    <property type="match status" value="1"/>
</dbReference>
<feature type="compositionally biased region" description="Acidic residues" evidence="3">
    <location>
        <begin position="710"/>
        <end position="719"/>
    </location>
</feature>
<dbReference type="GO" id="GO:0001671">
    <property type="term" value="F:ATPase activator activity"/>
    <property type="evidence" value="ECO:0007669"/>
    <property type="project" value="InterPro"/>
</dbReference>
<evidence type="ECO:0000256" key="2">
    <source>
        <dbReference type="SAM" id="Coils"/>
    </source>
</evidence>
<feature type="compositionally biased region" description="Basic and acidic residues" evidence="3">
    <location>
        <begin position="720"/>
        <end position="733"/>
    </location>
</feature>
<feature type="coiled-coil region" evidence="2">
    <location>
        <begin position="394"/>
        <end position="435"/>
    </location>
</feature>
<dbReference type="InterPro" id="IPR015310">
    <property type="entry name" value="AHSA1-like_N"/>
</dbReference>
<dbReference type="InterPro" id="IPR013538">
    <property type="entry name" value="ASHA1/2-like_C"/>
</dbReference>
<dbReference type="STRING" id="321146.A0A139HFW3"/>
<feature type="compositionally biased region" description="Low complexity" evidence="3">
    <location>
        <begin position="736"/>
        <end position="747"/>
    </location>
</feature>
<evidence type="ECO:0000313" key="6">
    <source>
        <dbReference type="Proteomes" id="UP000070133"/>
    </source>
</evidence>
<feature type="region of interest" description="Disordered" evidence="3">
    <location>
        <begin position="706"/>
        <end position="900"/>
    </location>
</feature>
<feature type="compositionally biased region" description="Basic and acidic residues" evidence="3">
    <location>
        <begin position="816"/>
        <end position="832"/>
    </location>
</feature>
<feature type="region of interest" description="Disordered" evidence="3">
    <location>
        <begin position="79"/>
        <end position="102"/>
    </location>
</feature>
<keyword evidence="6" id="KW-1185">Reference proteome</keyword>
<dbReference type="Pfam" id="PF08327">
    <property type="entry name" value="AHSA1"/>
    <property type="match status" value="1"/>
</dbReference>
<evidence type="ECO:0000256" key="3">
    <source>
        <dbReference type="SAM" id="MobiDB-lite"/>
    </source>
</evidence>
<dbReference type="AlphaFoldDB" id="A0A139HFW3"/>
<dbReference type="PANTHER" id="PTHR13009:SF22">
    <property type="entry name" value="LD43819P"/>
    <property type="match status" value="1"/>
</dbReference>
<dbReference type="SUPFAM" id="SSF103111">
    <property type="entry name" value="Activator of Hsp90 ATPase, Aha1"/>
    <property type="match status" value="1"/>
</dbReference>
<dbReference type="CDD" id="cd08892">
    <property type="entry name" value="SRPBCC_Aha1"/>
    <property type="match status" value="1"/>
</dbReference>
<dbReference type="PANTHER" id="PTHR13009">
    <property type="entry name" value="HEAT SHOCK PROTEIN 90 HSP90 CO-CHAPERONE AHA-1"/>
    <property type="match status" value="1"/>
</dbReference>
<dbReference type="EMBL" id="LFZN01000056">
    <property type="protein sequence ID" value="KXT01361.1"/>
    <property type="molecule type" value="Genomic_DNA"/>
</dbReference>
<dbReference type="OrthoDB" id="567237at2759"/>
<comment type="similarity">
    <text evidence="1">Belongs to the AHA1 family.</text>
</comment>
<dbReference type="Proteomes" id="UP000070133">
    <property type="component" value="Unassembled WGS sequence"/>
</dbReference>
<dbReference type="GO" id="GO:0051087">
    <property type="term" value="F:protein-folding chaperone binding"/>
    <property type="evidence" value="ECO:0007669"/>
    <property type="project" value="InterPro"/>
</dbReference>
<feature type="region of interest" description="Disordered" evidence="3">
    <location>
        <begin position="163"/>
        <end position="213"/>
    </location>
</feature>
<comment type="caution">
    <text evidence="5">The sequence shown here is derived from an EMBL/GenBank/DDBJ whole genome shotgun (WGS) entry which is preliminary data.</text>
</comment>
<feature type="domain" description="Activator of Hsp90 ATPase AHSA1-like N-terminal" evidence="4">
    <location>
        <begin position="13"/>
        <end position="162"/>
    </location>
</feature>
<evidence type="ECO:0000256" key="1">
    <source>
        <dbReference type="ARBA" id="ARBA00006817"/>
    </source>
</evidence>
<feature type="compositionally biased region" description="Low complexity" evidence="3">
    <location>
        <begin position="190"/>
        <end position="203"/>
    </location>
</feature>
<feature type="compositionally biased region" description="Polar residues" evidence="3">
    <location>
        <begin position="168"/>
        <end position="189"/>
    </location>
</feature>
<dbReference type="InterPro" id="IPR023393">
    <property type="entry name" value="START-like_dom_sf"/>
</dbReference>
<reference evidence="5 6" key="1">
    <citation type="submission" date="2015-07" db="EMBL/GenBank/DDBJ databases">
        <title>Comparative genomics of the Sigatoka disease complex on banana suggests a link between parallel evolutionary changes in Pseudocercospora fijiensis and Pseudocercospora eumusae and increased virulence on the banana host.</title>
        <authorList>
            <person name="Chang T.-C."/>
            <person name="Salvucci A."/>
            <person name="Crous P.W."/>
            <person name="Stergiopoulos I."/>
        </authorList>
    </citation>
    <scope>NUCLEOTIDE SEQUENCE [LARGE SCALE GENOMIC DNA]</scope>
    <source>
        <strain evidence="5 6">CBS 114824</strain>
    </source>
</reference>
<feature type="compositionally biased region" description="Low complexity" evidence="3">
    <location>
        <begin position="513"/>
        <end position="525"/>
    </location>
</feature>
<feature type="compositionally biased region" description="Basic and acidic residues" evidence="3">
    <location>
        <begin position="756"/>
        <end position="770"/>
    </location>
</feature>
<feature type="compositionally biased region" description="Polar residues" evidence="3">
    <location>
        <begin position="793"/>
        <end position="811"/>
    </location>
</feature>
<dbReference type="Gene3D" id="3.15.10.20">
    <property type="entry name" value="Activator of Hsp90 ATPase Aha1, N-terminal domain"/>
    <property type="match status" value="1"/>
</dbReference>
<accession>A0A139HFW3</accession>
<feature type="compositionally biased region" description="Polar residues" evidence="3">
    <location>
        <begin position="204"/>
        <end position="213"/>
    </location>
</feature>
<proteinExistence type="inferred from homology"/>
<dbReference type="SUPFAM" id="SSF55961">
    <property type="entry name" value="Bet v1-like"/>
    <property type="match status" value="1"/>
</dbReference>
<protein>
    <recommendedName>
        <fullName evidence="4">Activator of Hsp90 ATPase AHSA1-like N-terminal domain-containing protein</fullName>
    </recommendedName>
</protein>
<dbReference type="GO" id="GO:0005829">
    <property type="term" value="C:cytosol"/>
    <property type="evidence" value="ECO:0007669"/>
    <property type="project" value="TreeGrafter"/>
</dbReference>
<sequence length="924" mass="101492">MVLHNPNNWHWVNKDVSAWTQDYLSKEIVGLKAEKNGVNAEVSKVLSMDGDVDVSQRKGKVITIFDVRLSLEWTGSVPVKEEHENDDGTKEERDGKKDVSGTITIPEVAHDTGEDEYVFEVDIYSSSLDKEPAKELVRNEIIPQLRKHLQKLAPALIAEHGKDIQHAPGSNPSSGFSTPRTLQNSGVNKSSSGATTSATTSSSNGAVVNTTKLSDQQEFRTTAEQLFETFTDPQRIAAFTREPPKIFEGAKVGGKFELFGGNVSGSYTKLDKPTHIEQKWRLGQWPAGHYSTLKIKFEQNDVDAVTVMRVDWDGVPIGQEEPTKRNWDQYYVRSIKTTFGFGWQLAVAKTRNPTAAHDRLHTHTPTPSPTPQTLRYAMDSVAVNRLVQELSAGFGALQDEYQKLYGQHQALERKLANAREQYNKLAKLYNSEQTATPPLSLTSSPAQPSQDVFAPRTVAEILDTRPDTHSKDAANKVRSAISAVQQLRSGLPLDTAAHGVKIWSGPSADRPEGSSSMMPSISESPLEQDFTVEGKPSQLGCPFAGMAKKKKLSSHAASVLSRYERNAANGSVAASTPVSQTSYVNGRDSFWRRGSRRASFVDPIKAEICGLSDHNSASPAAEKALSKGPEQPQIENAELGVCPIRFLDQHSPEEVATYFEKHKNELPRSHEMCILRYQSNEEQIKQLDAKYGNLVSMIQGLGQRHKEMLPEDPDPEEQDEERHDDAVSDEKIRKWASSVSAQAPQAADVDEDEGEDRLPHFERPVREIRVGESPSRPWGIPVPARYYDKAESKSSSQPVQVNSPALQSAKQQGPEIKADPKPAGKCPFDHKALQAMGMTRPQPAHPAPQEPGNGAQNPEPAPAAEPATDKETSKPQLGPDASTHKASATASPHIVINGPLFIGYSPEDAIRILRESGLKVSSED</sequence>
<dbReference type="InterPro" id="IPR036338">
    <property type="entry name" value="Aha1"/>
</dbReference>
<feature type="compositionally biased region" description="Basic and acidic residues" evidence="3">
    <location>
        <begin position="79"/>
        <end position="99"/>
    </location>
</feature>
<feature type="region of interest" description="Disordered" evidence="3">
    <location>
        <begin position="504"/>
        <end position="526"/>
    </location>
</feature>